<reference evidence="3" key="1">
    <citation type="submission" date="2018-05" db="EMBL/GenBank/DDBJ databases">
        <authorList>
            <person name="Nie L."/>
        </authorList>
    </citation>
    <scope>NUCLEOTIDE SEQUENCE [LARGE SCALE GENOMIC DNA]</scope>
    <source>
        <strain evidence="3">NL</strain>
    </source>
</reference>
<evidence type="ECO:0000313" key="2">
    <source>
        <dbReference type="EMBL" id="RAK70427.1"/>
    </source>
</evidence>
<feature type="signal peptide" evidence="1">
    <location>
        <begin position="1"/>
        <end position="18"/>
    </location>
</feature>
<feature type="chain" id="PRO_5016298218" description="DUF4440 domain-containing protein" evidence="1">
    <location>
        <begin position="19"/>
        <end position="168"/>
    </location>
</feature>
<proteinExistence type="predicted"/>
<accession>A0A328BTH0</accession>
<organism evidence="2 3">
    <name type="scientific">Hymenobacter edaphi</name>
    <dbReference type="NCBI Taxonomy" id="2211146"/>
    <lineage>
        <taxon>Bacteria</taxon>
        <taxon>Pseudomonadati</taxon>
        <taxon>Bacteroidota</taxon>
        <taxon>Cytophagia</taxon>
        <taxon>Cytophagales</taxon>
        <taxon>Hymenobacteraceae</taxon>
        <taxon>Hymenobacter</taxon>
    </lineage>
</organism>
<evidence type="ECO:0000313" key="3">
    <source>
        <dbReference type="Proteomes" id="UP000248553"/>
    </source>
</evidence>
<protein>
    <recommendedName>
        <fullName evidence="4">DUF4440 domain-containing protein</fullName>
    </recommendedName>
</protein>
<gene>
    <name evidence="2" type="ORF">DLM85_06215</name>
</gene>
<sequence length="168" mass="18368">MIFLWLAVLLPALGLAQAKPLPDEVRRANLETQVTAMEQAFLKEDFETFADFMHPDVVRLAGGPDVLARQLRKGLEDMSAQGGKVSNVTHGAPTRIVAVDRQLQCTLPQTTEFQLAAATKTTQSTLLAVSSDGGRTWAFLDTAGKDWEAVRRLVPNLSREIVLPAKSQ</sequence>
<dbReference type="Proteomes" id="UP000248553">
    <property type="component" value="Unassembled WGS sequence"/>
</dbReference>
<evidence type="ECO:0000256" key="1">
    <source>
        <dbReference type="SAM" id="SignalP"/>
    </source>
</evidence>
<evidence type="ECO:0008006" key="4">
    <source>
        <dbReference type="Google" id="ProtNLM"/>
    </source>
</evidence>
<name>A0A328BTH0_9BACT</name>
<dbReference type="EMBL" id="QHKM01000001">
    <property type="protein sequence ID" value="RAK70427.1"/>
    <property type="molecule type" value="Genomic_DNA"/>
</dbReference>
<keyword evidence="3" id="KW-1185">Reference proteome</keyword>
<dbReference type="AlphaFoldDB" id="A0A328BTH0"/>
<keyword evidence="1" id="KW-0732">Signal</keyword>
<comment type="caution">
    <text evidence="2">The sequence shown here is derived from an EMBL/GenBank/DDBJ whole genome shotgun (WGS) entry which is preliminary data.</text>
</comment>